<feature type="non-terminal residue" evidence="2">
    <location>
        <position position="1"/>
    </location>
</feature>
<feature type="compositionally biased region" description="Basic and acidic residues" evidence="1">
    <location>
        <begin position="35"/>
        <end position="49"/>
    </location>
</feature>
<dbReference type="EMBL" id="REGN01003517">
    <property type="protein sequence ID" value="RNA22208.1"/>
    <property type="molecule type" value="Genomic_DNA"/>
</dbReference>
<protein>
    <submittedName>
        <fullName evidence="2">Uncharacterized protein</fullName>
    </submittedName>
</protein>
<gene>
    <name evidence="2" type="ORF">BpHYR1_020750</name>
</gene>
<name>A0A3M7RG36_BRAPC</name>
<organism evidence="2 3">
    <name type="scientific">Brachionus plicatilis</name>
    <name type="common">Marine rotifer</name>
    <name type="synonym">Brachionus muelleri</name>
    <dbReference type="NCBI Taxonomy" id="10195"/>
    <lineage>
        <taxon>Eukaryota</taxon>
        <taxon>Metazoa</taxon>
        <taxon>Spiralia</taxon>
        <taxon>Gnathifera</taxon>
        <taxon>Rotifera</taxon>
        <taxon>Eurotatoria</taxon>
        <taxon>Monogononta</taxon>
        <taxon>Pseudotrocha</taxon>
        <taxon>Ploima</taxon>
        <taxon>Brachionidae</taxon>
        <taxon>Brachionus</taxon>
    </lineage>
</organism>
<dbReference type="AlphaFoldDB" id="A0A3M7RG36"/>
<feature type="region of interest" description="Disordered" evidence="1">
    <location>
        <begin position="15"/>
        <end position="57"/>
    </location>
</feature>
<evidence type="ECO:0000256" key="1">
    <source>
        <dbReference type="SAM" id="MobiDB-lite"/>
    </source>
</evidence>
<reference evidence="2 3" key="1">
    <citation type="journal article" date="2018" name="Sci. Rep.">
        <title>Genomic signatures of local adaptation to the degree of environmental predictability in rotifers.</title>
        <authorList>
            <person name="Franch-Gras L."/>
            <person name="Hahn C."/>
            <person name="Garcia-Roger E.M."/>
            <person name="Carmona M.J."/>
            <person name="Serra M."/>
            <person name="Gomez A."/>
        </authorList>
    </citation>
    <scope>NUCLEOTIDE SEQUENCE [LARGE SCALE GENOMIC DNA]</scope>
    <source>
        <strain evidence="2">HYR1</strain>
    </source>
</reference>
<sequence length="84" mass="10238">EARIYARRNTIISNPESSDEEFEASHYHNRRKTTFKPDEDHETKFDYHNRRNTNYQIKEEDETNPYVVTKRNSNFTIEEEKVVK</sequence>
<dbReference type="Proteomes" id="UP000276133">
    <property type="component" value="Unassembled WGS sequence"/>
</dbReference>
<evidence type="ECO:0000313" key="2">
    <source>
        <dbReference type="EMBL" id="RNA22208.1"/>
    </source>
</evidence>
<accession>A0A3M7RG36</accession>
<evidence type="ECO:0000313" key="3">
    <source>
        <dbReference type="Proteomes" id="UP000276133"/>
    </source>
</evidence>
<proteinExistence type="predicted"/>
<keyword evidence="3" id="KW-1185">Reference proteome</keyword>
<comment type="caution">
    <text evidence="2">The sequence shown here is derived from an EMBL/GenBank/DDBJ whole genome shotgun (WGS) entry which is preliminary data.</text>
</comment>